<dbReference type="AlphaFoldDB" id="A0A1I3WCZ7"/>
<dbReference type="EMBL" id="FOSB01000006">
    <property type="protein sequence ID" value="SFK04657.1"/>
    <property type="molecule type" value="Genomic_DNA"/>
</dbReference>
<dbReference type="PANTHER" id="PTHR28004">
    <property type="entry name" value="ZGC:162816-RELATED"/>
    <property type="match status" value="1"/>
</dbReference>
<name>A0A1I3WCZ7_HALDA</name>
<gene>
    <name evidence="4" type="ORF">SAMN04487936_106283</name>
</gene>
<dbReference type="PANTHER" id="PTHR28004:SF2">
    <property type="entry name" value="D-SERINE DEHYDRATASE"/>
    <property type="match status" value="1"/>
</dbReference>
<comment type="similarity">
    <text evidence="1">Belongs to the DSD1 family.</text>
</comment>
<dbReference type="Pfam" id="PF14031">
    <property type="entry name" value="D-ser_dehydrat"/>
    <property type="match status" value="1"/>
</dbReference>
<dbReference type="RefSeq" id="WP_083412724.1">
    <property type="nucleotide sequence ID" value="NZ_FOSB01000006.1"/>
</dbReference>
<dbReference type="InterPro" id="IPR042208">
    <property type="entry name" value="D-ser_dehydrat-like_sf"/>
</dbReference>
<reference evidence="5" key="1">
    <citation type="submission" date="2016-10" db="EMBL/GenBank/DDBJ databases">
        <authorList>
            <person name="Varghese N."/>
            <person name="Submissions S."/>
        </authorList>
    </citation>
    <scope>NUCLEOTIDE SEQUENCE [LARGE SCALE GENOMIC DNA]</scope>
    <source>
        <strain evidence="5">CGMCC 1.3704</strain>
    </source>
</reference>
<dbReference type="InterPro" id="IPR001608">
    <property type="entry name" value="Ala_racemase_N"/>
</dbReference>
<keyword evidence="5" id="KW-1185">Reference proteome</keyword>
<dbReference type="STRING" id="240302.BN982_00403"/>
<accession>A0A1I3WCZ7</accession>
<sequence>MSQTPYIVIDEKILHKNIRKMSKLAKMNEVDLRPHIKTHKIPHIAKLQLAEGAVGITVAKISEAKVMASYGINDIFIAYPVVSGAKAREICVLNKELSNLIVGVDSIEGARVLNEYANKYNQIIQVRLEIDTGLERTGVDFQKAIVLAKELAQLEFLSLQGIFTFKGPVYKGEATTDVQKAGREEGELMVEVATQLREAGIEVDDISVGSTPTAASAVTVGGITEIRPGTYVFNDAMQVKLGVSEWEDCAAKVISTVVSRPSDKRAVIDGGSKTFATDVQPNHAPLYLQGFGTMQQYPKALFARMNEEHGVIMTNGSDLKIGEKVSVIPNHICSTINLHNYVYLKKGENDYEKLKVEARGMIQ</sequence>
<dbReference type="Proteomes" id="UP000183557">
    <property type="component" value="Unassembled WGS sequence"/>
</dbReference>
<dbReference type="SMART" id="SM01119">
    <property type="entry name" value="D-ser_dehydrat"/>
    <property type="match status" value="1"/>
</dbReference>
<evidence type="ECO:0000256" key="1">
    <source>
        <dbReference type="ARBA" id="ARBA00005323"/>
    </source>
</evidence>
<dbReference type="SUPFAM" id="SSF51419">
    <property type="entry name" value="PLP-binding barrel"/>
    <property type="match status" value="1"/>
</dbReference>
<dbReference type="GO" id="GO:0036088">
    <property type="term" value="P:D-serine catabolic process"/>
    <property type="evidence" value="ECO:0007669"/>
    <property type="project" value="TreeGrafter"/>
</dbReference>
<evidence type="ECO:0000259" key="3">
    <source>
        <dbReference type="SMART" id="SM01119"/>
    </source>
</evidence>
<dbReference type="Gene3D" id="3.20.20.10">
    <property type="entry name" value="Alanine racemase"/>
    <property type="match status" value="1"/>
</dbReference>
<dbReference type="Pfam" id="PF01168">
    <property type="entry name" value="Ala_racemase_N"/>
    <property type="match status" value="1"/>
</dbReference>
<organism evidence="4 5">
    <name type="scientific">Halobacillus dabanensis</name>
    <dbReference type="NCBI Taxonomy" id="240302"/>
    <lineage>
        <taxon>Bacteria</taxon>
        <taxon>Bacillati</taxon>
        <taxon>Bacillota</taxon>
        <taxon>Bacilli</taxon>
        <taxon>Bacillales</taxon>
        <taxon>Bacillaceae</taxon>
        <taxon>Halobacillus</taxon>
    </lineage>
</organism>
<feature type="domain" description="D-serine dehydratase-like" evidence="3">
    <location>
        <begin position="250"/>
        <end position="346"/>
    </location>
</feature>
<dbReference type="InterPro" id="IPR026956">
    <property type="entry name" value="D-ser_dehydrat-like_dom"/>
</dbReference>
<keyword evidence="2" id="KW-0456">Lyase</keyword>
<dbReference type="GO" id="GO:0008721">
    <property type="term" value="F:D-serine ammonia-lyase activity"/>
    <property type="evidence" value="ECO:0007669"/>
    <property type="project" value="TreeGrafter"/>
</dbReference>
<protein>
    <submittedName>
        <fullName evidence="4">D-serine deaminase, pyridoxal phosphate-dependent</fullName>
    </submittedName>
</protein>
<dbReference type="InterPro" id="IPR029066">
    <property type="entry name" value="PLP-binding_barrel"/>
</dbReference>
<evidence type="ECO:0000313" key="4">
    <source>
        <dbReference type="EMBL" id="SFK04657.1"/>
    </source>
</evidence>
<dbReference type="InterPro" id="IPR051466">
    <property type="entry name" value="D-amino_acid_metab_enzyme"/>
</dbReference>
<proteinExistence type="inferred from homology"/>
<evidence type="ECO:0000256" key="2">
    <source>
        <dbReference type="ARBA" id="ARBA00023239"/>
    </source>
</evidence>
<dbReference type="Gene3D" id="2.40.37.20">
    <property type="entry name" value="D-serine dehydratase-like domain"/>
    <property type="match status" value="1"/>
</dbReference>
<dbReference type="OrthoDB" id="9788869at2"/>
<evidence type="ECO:0000313" key="5">
    <source>
        <dbReference type="Proteomes" id="UP000183557"/>
    </source>
</evidence>